<name>K5V0W0_PHACS</name>
<dbReference type="OrthoDB" id="10597501at2759"/>
<keyword evidence="3" id="KW-1185">Reference proteome</keyword>
<feature type="region of interest" description="Disordered" evidence="1">
    <location>
        <begin position="107"/>
        <end position="128"/>
    </location>
</feature>
<dbReference type="HOGENOM" id="CLU_866306_0_0_1"/>
<dbReference type="Proteomes" id="UP000008370">
    <property type="component" value="Unassembled WGS sequence"/>
</dbReference>
<feature type="region of interest" description="Disordered" evidence="1">
    <location>
        <begin position="184"/>
        <end position="205"/>
    </location>
</feature>
<protein>
    <submittedName>
        <fullName evidence="2">Uncharacterized protein</fullName>
    </submittedName>
</protein>
<reference evidence="2 3" key="1">
    <citation type="journal article" date="2012" name="BMC Genomics">
        <title>Comparative genomics of the white-rot fungi, Phanerochaete carnosa and P. chrysosporium, to elucidate the genetic basis of the distinct wood types they colonize.</title>
        <authorList>
            <person name="Suzuki H."/>
            <person name="MacDonald J."/>
            <person name="Syed K."/>
            <person name="Salamov A."/>
            <person name="Hori C."/>
            <person name="Aerts A."/>
            <person name="Henrissat B."/>
            <person name="Wiebenga A."/>
            <person name="vanKuyk P.A."/>
            <person name="Barry K."/>
            <person name="Lindquist E."/>
            <person name="LaButti K."/>
            <person name="Lapidus A."/>
            <person name="Lucas S."/>
            <person name="Coutinho P."/>
            <person name="Gong Y."/>
            <person name="Samejima M."/>
            <person name="Mahadevan R."/>
            <person name="Abou-Zaid M."/>
            <person name="de Vries R.P."/>
            <person name="Igarashi K."/>
            <person name="Yadav J.S."/>
            <person name="Grigoriev I.V."/>
            <person name="Master E.R."/>
        </authorList>
    </citation>
    <scope>NUCLEOTIDE SEQUENCE [LARGE SCALE GENOMIC DNA]</scope>
    <source>
        <strain evidence="2 3">HHB-10118-sp</strain>
    </source>
</reference>
<dbReference type="RefSeq" id="XP_007396414.1">
    <property type="nucleotide sequence ID" value="XM_007396352.1"/>
</dbReference>
<accession>K5V0W0</accession>
<organism evidence="2 3">
    <name type="scientific">Phanerochaete carnosa (strain HHB-10118-sp)</name>
    <name type="common">White-rot fungus</name>
    <name type="synonym">Peniophora carnosa</name>
    <dbReference type="NCBI Taxonomy" id="650164"/>
    <lineage>
        <taxon>Eukaryota</taxon>
        <taxon>Fungi</taxon>
        <taxon>Dikarya</taxon>
        <taxon>Basidiomycota</taxon>
        <taxon>Agaricomycotina</taxon>
        <taxon>Agaricomycetes</taxon>
        <taxon>Polyporales</taxon>
        <taxon>Phanerochaetaceae</taxon>
        <taxon>Phanerochaete</taxon>
    </lineage>
</organism>
<gene>
    <name evidence="2" type="ORF">PHACADRAFT_209613</name>
</gene>
<dbReference type="EMBL" id="JH930472">
    <property type="protein sequence ID" value="EKM56116.1"/>
    <property type="molecule type" value="Genomic_DNA"/>
</dbReference>
<proteinExistence type="predicted"/>
<dbReference type="KEGG" id="pco:PHACADRAFT_209613"/>
<evidence type="ECO:0000313" key="3">
    <source>
        <dbReference type="Proteomes" id="UP000008370"/>
    </source>
</evidence>
<dbReference type="GeneID" id="18912866"/>
<evidence type="ECO:0000256" key="1">
    <source>
        <dbReference type="SAM" id="MobiDB-lite"/>
    </source>
</evidence>
<evidence type="ECO:0000313" key="2">
    <source>
        <dbReference type="EMBL" id="EKM56116.1"/>
    </source>
</evidence>
<dbReference type="AlphaFoldDB" id="K5V0W0"/>
<sequence length="361" mass="40545">MYNSFHSADHSLSFPGQLPNEASTSYALPSTDPAFSFEFDFDFDFSSQLATQTESIAASDYYPLQMSLMAQNMPIVVHSDALSQHSHGAHTSTQLPTEWASMPMQIPSHGTSRTSPIPMPQRSSNRHHPYMPPGAAYRGRLSRSLSSELSPPARATYPAAISTSQSMSTIEQYPTHLTVPTYSYPTTPVTPATPVTPSTPRTPKRVRIPQSFASGRSQRHPTYTVRFKINGASGFRVGDALANKEFTVDSPEDIVLESCVDRKGHLQVDLPASPDSEQTIEQRGSYLNLQREVIIDRRHKTKEYYRYTRKEFAVEVARALQRAAEQNKKLRLRQIPYEDLWVTYATRGSMNKWVVGLEKIE</sequence>
<dbReference type="InParanoid" id="K5V0W0"/>
<feature type="compositionally biased region" description="Low complexity" evidence="1">
    <location>
        <begin position="184"/>
        <end position="201"/>
    </location>
</feature>